<dbReference type="Proteomes" id="UP000487929">
    <property type="component" value="Unassembled WGS sequence"/>
</dbReference>
<sequence>MPRYSFKVDPCPPEEGYGWVLRYFEDDWEIPGYELFLAPQDVEWMKEVEFDNARFSGELWVEEMVSDVGVEASSRSEKEPDFPQLDLKF</sequence>
<dbReference type="EMBL" id="WUTT01000001">
    <property type="protein sequence ID" value="NAW34027.1"/>
    <property type="molecule type" value="Genomic_DNA"/>
</dbReference>
<gene>
    <name evidence="1" type="ORF">GRB96_06325</name>
</gene>
<accession>A0A7X4W452</accession>
<protein>
    <submittedName>
        <fullName evidence="1">Uncharacterized protein</fullName>
    </submittedName>
</protein>
<name>A0A7X4W452_9GAMM</name>
<dbReference type="AlphaFoldDB" id="A0A7X4W452"/>
<organism evidence="1 2">
    <name type="scientific">Halomonas alimentaria</name>
    <dbReference type="NCBI Taxonomy" id="147248"/>
    <lineage>
        <taxon>Bacteria</taxon>
        <taxon>Pseudomonadati</taxon>
        <taxon>Pseudomonadota</taxon>
        <taxon>Gammaproteobacteria</taxon>
        <taxon>Oceanospirillales</taxon>
        <taxon>Halomonadaceae</taxon>
        <taxon>Halomonas</taxon>
    </lineage>
</organism>
<reference evidence="1 2" key="1">
    <citation type="submission" date="2019-12" db="EMBL/GenBank/DDBJ databases">
        <title>Draft genome sequencing of Halomonas alimentaria DSM 15356.</title>
        <authorList>
            <person name="Pandiyan K."/>
            <person name="Kushwaha P."/>
            <person name="Gowdham M."/>
            <person name="Chakdar H."/>
            <person name="Singh A."/>
            <person name="Kumar M."/>
            <person name="Saxena A.K."/>
        </authorList>
    </citation>
    <scope>NUCLEOTIDE SEQUENCE [LARGE SCALE GENOMIC DNA]</scope>
    <source>
        <strain evidence="1 2">DSM 15356</strain>
    </source>
</reference>
<evidence type="ECO:0000313" key="2">
    <source>
        <dbReference type="Proteomes" id="UP000487929"/>
    </source>
</evidence>
<evidence type="ECO:0000313" key="1">
    <source>
        <dbReference type="EMBL" id="NAW34027.1"/>
    </source>
</evidence>
<dbReference type="OrthoDB" id="6183350at2"/>
<comment type="caution">
    <text evidence="1">The sequence shown here is derived from an EMBL/GenBank/DDBJ whole genome shotgun (WGS) entry which is preliminary data.</text>
</comment>
<proteinExistence type="predicted"/>
<keyword evidence="2" id="KW-1185">Reference proteome</keyword>
<dbReference type="RefSeq" id="WP_161431342.1">
    <property type="nucleotide sequence ID" value="NZ_WUTT01000001.1"/>
</dbReference>